<dbReference type="PANTHER" id="PTHR47990">
    <property type="entry name" value="2-OXOGLUTARATE (2OG) AND FE(II)-DEPENDENT OXYGENASE SUPERFAMILY PROTEIN-RELATED"/>
    <property type="match status" value="1"/>
</dbReference>
<dbReference type="SUPFAM" id="SSF51197">
    <property type="entry name" value="Clavaminate synthase-like"/>
    <property type="match status" value="1"/>
</dbReference>
<dbReference type="GO" id="GO:0004674">
    <property type="term" value="F:protein serine/threonine kinase activity"/>
    <property type="evidence" value="ECO:0007669"/>
    <property type="project" value="UniProtKB-KW"/>
</dbReference>
<proteinExistence type="inferred from homology"/>
<keyword evidence="3" id="KW-0547">Nucleotide-binding</keyword>
<keyword evidence="2" id="KW-0808">Transferase</keyword>
<keyword evidence="8" id="KW-1185">Reference proteome</keyword>
<evidence type="ECO:0000313" key="8">
    <source>
        <dbReference type="Proteomes" id="UP000807159"/>
    </source>
</evidence>
<dbReference type="InterPro" id="IPR044861">
    <property type="entry name" value="IPNS-like_FE2OG_OXY"/>
</dbReference>
<evidence type="ECO:0000256" key="3">
    <source>
        <dbReference type="ARBA" id="ARBA00022741"/>
    </source>
</evidence>
<dbReference type="GO" id="GO:0016491">
    <property type="term" value="F:oxidoreductase activity"/>
    <property type="evidence" value="ECO:0007669"/>
    <property type="project" value="UniProtKB-KW"/>
</dbReference>
<evidence type="ECO:0000256" key="5">
    <source>
        <dbReference type="RuleBase" id="RU003682"/>
    </source>
</evidence>
<keyword evidence="5" id="KW-0479">Metal-binding</keyword>
<dbReference type="Pfam" id="PF03618">
    <property type="entry name" value="Kinase-PPPase"/>
    <property type="match status" value="1"/>
</dbReference>
<keyword evidence="5" id="KW-0408">Iron</keyword>
<dbReference type="GO" id="GO:0005524">
    <property type="term" value="F:ATP binding"/>
    <property type="evidence" value="ECO:0007669"/>
    <property type="project" value="InterPro"/>
</dbReference>
<dbReference type="EMBL" id="JACEGQ020000011">
    <property type="protein sequence ID" value="KAH8493476.1"/>
    <property type="molecule type" value="Genomic_DNA"/>
</dbReference>
<evidence type="ECO:0000313" key="7">
    <source>
        <dbReference type="EMBL" id="KAH8493476.1"/>
    </source>
</evidence>
<gene>
    <name evidence="7" type="ORF">H0E87_020287</name>
</gene>
<dbReference type="Gene3D" id="2.60.120.330">
    <property type="entry name" value="B-lactam Antibiotic, Isopenicillin N Synthase, Chain"/>
    <property type="match status" value="1"/>
</dbReference>
<evidence type="ECO:0000256" key="2">
    <source>
        <dbReference type="ARBA" id="ARBA00022679"/>
    </source>
</evidence>
<comment type="similarity">
    <text evidence="5">Belongs to the iron/ascorbate-dependent oxidoreductase family.</text>
</comment>
<dbReference type="InterPro" id="IPR005177">
    <property type="entry name" value="Kinase-pyrophosphorylase"/>
</dbReference>
<dbReference type="InterPro" id="IPR005123">
    <property type="entry name" value="Oxoglu/Fe-dep_dioxygenase_dom"/>
</dbReference>
<reference evidence="7" key="1">
    <citation type="journal article" date="2021" name="J. Hered.">
        <title>Genome Assembly of Salicaceae Populus deltoides (Eastern Cottonwood) I-69 Based on Nanopore Sequencing and Hi-C Technologies.</title>
        <authorList>
            <person name="Bai S."/>
            <person name="Wu H."/>
            <person name="Zhang J."/>
            <person name="Pan Z."/>
            <person name="Zhao W."/>
            <person name="Li Z."/>
            <person name="Tong C."/>
        </authorList>
    </citation>
    <scope>NUCLEOTIDE SEQUENCE</scope>
    <source>
        <tissue evidence="7">Leaf</tissue>
    </source>
</reference>
<accession>A0A8T2XJX9</accession>
<protein>
    <recommendedName>
        <fullName evidence="6">Fe2OG dioxygenase domain-containing protein</fullName>
    </recommendedName>
</protein>
<dbReference type="InterPro" id="IPR027443">
    <property type="entry name" value="IPNS-like_sf"/>
</dbReference>
<evidence type="ECO:0000259" key="6">
    <source>
        <dbReference type="PROSITE" id="PS51471"/>
    </source>
</evidence>
<dbReference type="InterPro" id="IPR050231">
    <property type="entry name" value="Iron_ascorbate_oxido_reductase"/>
</dbReference>
<organism evidence="7 8">
    <name type="scientific">Populus deltoides</name>
    <name type="common">Eastern poplar</name>
    <name type="synonym">Eastern cottonwood</name>
    <dbReference type="NCBI Taxonomy" id="3696"/>
    <lineage>
        <taxon>Eukaryota</taxon>
        <taxon>Viridiplantae</taxon>
        <taxon>Streptophyta</taxon>
        <taxon>Embryophyta</taxon>
        <taxon>Tracheophyta</taxon>
        <taxon>Spermatophyta</taxon>
        <taxon>Magnoliopsida</taxon>
        <taxon>eudicotyledons</taxon>
        <taxon>Gunneridae</taxon>
        <taxon>Pentapetalae</taxon>
        <taxon>rosids</taxon>
        <taxon>fabids</taxon>
        <taxon>Malpighiales</taxon>
        <taxon>Salicaceae</taxon>
        <taxon>Saliceae</taxon>
        <taxon>Populus</taxon>
    </lineage>
</organism>
<keyword evidence="1" id="KW-0723">Serine/threonine-protein kinase</keyword>
<comment type="caution">
    <text evidence="7">The sequence shown here is derived from an EMBL/GenBank/DDBJ whole genome shotgun (WGS) entry which is preliminary data.</text>
</comment>
<feature type="domain" description="Fe2OG dioxygenase" evidence="6">
    <location>
        <begin position="37"/>
        <end position="136"/>
    </location>
</feature>
<dbReference type="Pfam" id="PF03171">
    <property type="entry name" value="2OG-FeII_Oxy"/>
    <property type="match status" value="1"/>
</dbReference>
<dbReference type="PROSITE" id="PS51471">
    <property type="entry name" value="FE2OG_OXY"/>
    <property type="match status" value="1"/>
</dbReference>
<sequence length="259" mass="28872">MEQFATTVADLAQKLAAILAEKLGFKSNFFQENCLSSTCYLRMNRYPPCPIPSDVFGLMPHTDSDFLTILYQDEVGGLQLVKDGKWFAVKPNPEALIVNIGDLFQAWSNDVYKSVQHRVVTNPRVERFSTAYFFCPSYDTEIQSCYEPSVYKKFSFRMYRQQVQDDVKKLGRKVGLPSDDQIDDVERLMEIIKQAAKEGAMVVYTLADPSMAESAKLACKLLGIPATGVIGPITEAIASHLDVLPSGLPRGAPGRNFPL</sequence>
<dbReference type="AlphaFoldDB" id="A0A8T2XJX9"/>
<name>A0A8T2XJX9_POPDE</name>
<dbReference type="GO" id="GO:0046872">
    <property type="term" value="F:metal ion binding"/>
    <property type="evidence" value="ECO:0007669"/>
    <property type="project" value="UniProtKB-KW"/>
</dbReference>
<keyword evidence="5" id="KW-0560">Oxidoreductase</keyword>
<dbReference type="Proteomes" id="UP000807159">
    <property type="component" value="Chromosome 11"/>
</dbReference>
<keyword evidence="4" id="KW-0418">Kinase</keyword>
<evidence type="ECO:0000256" key="4">
    <source>
        <dbReference type="ARBA" id="ARBA00022777"/>
    </source>
</evidence>
<evidence type="ECO:0000256" key="1">
    <source>
        <dbReference type="ARBA" id="ARBA00022527"/>
    </source>
</evidence>